<dbReference type="OrthoDB" id="644366at2759"/>
<evidence type="ECO:0000313" key="3">
    <source>
        <dbReference type="Proteomes" id="UP000634136"/>
    </source>
</evidence>
<dbReference type="InterPro" id="IPR044974">
    <property type="entry name" value="Disease_R_plants"/>
</dbReference>
<feature type="domain" description="NB-ARC" evidence="1">
    <location>
        <begin position="219"/>
        <end position="350"/>
    </location>
</feature>
<feature type="domain" description="NB-ARC" evidence="1">
    <location>
        <begin position="28"/>
        <end position="210"/>
    </location>
</feature>
<proteinExistence type="predicted"/>
<dbReference type="Proteomes" id="UP000634136">
    <property type="component" value="Unassembled WGS sequence"/>
</dbReference>
<dbReference type="Pfam" id="PF00931">
    <property type="entry name" value="NB-ARC"/>
    <property type="match status" value="2"/>
</dbReference>
<dbReference type="PANTHER" id="PTHR23155">
    <property type="entry name" value="DISEASE RESISTANCE PROTEIN RP"/>
    <property type="match status" value="1"/>
</dbReference>
<dbReference type="EMBL" id="JAAIUW010000002">
    <property type="protein sequence ID" value="KAF7842978.1"/>
    <property type="molecule type" value="Genomic_DNA"/>
</dbReference>
<dbReference type="GO" id="GO:0043531">
    <property type="term" value="F:ADP binding"/>
    <property type="evidence" value="ECO:0007669"/>
    <property type="project" value="InterPro"/>
</dbReference>
<dbReference type="InterPro" id="IPR027417">
    <property type="entry name" value="P-loop_NTPase"/>
</dbReference>
<sequence length="399" mass="45636">MNFFPTGRHTSFESTTDSSQLIGIDEQEKQIRDLISEKEYRVIGVYGIAGSGKTALIHKVVNSSRRKFSRVIWLCLSDILSKEDEEFEVNIVKFMLCELDCDVDRWTDMDPSMAELLKRLKEELLKSNKYLIVFDDVWEENEFYSNLGDVRGGNTNTDGNGNKLWEALPRGTGGKIIITSRLKEVAEKMVGEKNLIHMKPLNNENCRMIVEDGIGFLSPSVREKFERKIWVPVSQIFLKHIVQTDAKAIENIGKEIVKYMLKGLELNADYFDIDDLQAICESLRPQKYLIVLIDVWHKNYGYRTEDKRNDVWKKLSRVWPKDGEGTVIVTSEAKEVAEMLVGEKKNLVHVRLPELGSSETSEVASDHQYISDELVNQCNGLPLAAKTLANIIREKDLQS</sequence>
<keyword evidence="3" id="KW-1185">Reference proteome</keyword>
<evidence type="ECO:0000259" key="1">
    <source>
        <dbReference type="Pfam" id="PF00931"/>
    </source>
</evidence>
<accession>A0A834XCK8</accession>
<dbReference type="SUPFAM" id="SSF52540">
    <property type="entry name" value="P-loop containing nucleoside triphosphate hydrolases"/>
    <property type="match status" value="2"/>
</dbReference>
<name>A0A834XCK8_9FABA</name>
<evidence type="ECO:0000313" key="2">
    <source>
        <dbReference type="EMBL" id="KAF7842978.1"/>
    </source>
</evidence>
<dbReference type="InterPro" id="IPR002182">
    <property type="entry name" value="NB-ARC"/>
</dbReference>
<dbReference type="GO" id="GO:0098542">
    <property type="term" value="P:defense response to other organism"/>
    <property type="evidence" value="ECO:0007669"/>
    <property type="project" value="TreeGrafter"/>
</dbReference>
<comment type="caution">
    <text evidence="2">The sequence shown here is derived from an EMBL/GenBank/DDBJ whole genome shotgun (WGS) entry which is preliminary data.</text>
</comment>
<reference evidence="2" key="1">
    <citation type="submission" date="2020-09" db="EMBL/GenBank/DDBJ databases">
        <title>Genome-Enabled Discovery of Anthraquinone Biosynthesis in Senna tora.</title>
        <authorList>
            <person name="Kang S.-H."/>
            <person name="Pandey R.P."/>
            <person name="Lee C.-M."/>
            <person name="Sim J.-S."/>
            <person name="Jeong J.-T."/>
            <person name="Choi B.-S."/>
            <person name="Jung M."/>
            <person name="Ginzburg D."/>
            <person name="Zhao K."/>
            <person name="Won S.Y."/>
            <person name="Oh T.-J."/>
            <person name="Yu Y."/>
            <person name="Kim N.-H."/>
            <person name="Lee O.R."/>
            <person name="Lee T.-H."/>
            <person name="Bashyal P."/>
            <person name="Kim T.-S."/>
            <person name="Lee W.-H."/>
            <person name="Kawkins C."/>
            <person name="Kim C.-K."/>
            <person name="Kim J.S."/>
            <person name="Ahn B.O."/>
            <person name="Rhee S.Y."/>
            <person name="Sohng J.K."/>
        </authorList>
    </citation>
    <scope>NUCLEOTIDE SEQUENCE</scope>
    <source>
        <tissue evidence="2">Leaf</tissue>
    </source>
</reference>
<dbReference type="PANTHER" id="PTHR23155:SF1205">
    <property type="entry name" value="DISEASE RESISTANCE PROTEIN RPM1"/>
    <property type="match status" value="1"/>
</dbReference>
<dbReference type="AlphaFoldDB" id="A0A834XCK8"/>
<dbReference type="PRINTS" id="PR00364">
    <property type="entry name" value="DISEASERSIST"/>
</dbReference>
<organism evidence="2 3">
    <name type="scientific">Senna tora</name>
    <dbReference type="NCBI Taxonomy" id="362788"/>
    <lineage>
        <taxon>Eukaryota</taxon>
        <taxon>Viridiplantae</taxon>
        <taxon>Streptophyta</taxon>
        <taxon>Embryophyta</taxon>
        <taxon>Tracheophyta</taxon>
        <taxon>Spermatophyta</taxon>
        <taxon>Magnoliopsida</taxon>
        <taxon>eudicotyledons</taxon>
        <taxon>Gunneridae</taxon>
        <taxon>Pentapetalae</taxon>
        <taxon>rosids</taxon>
        <taxon>fabids</taxon>
        <taxon>Fabales</taxon>
        <taxon>Fabaceae</taxon>
        <taxon>Caesalpinioideae</taxon>
        <taxon>Cassia clade</taxon>
        <taxon>Senna</taxon>
    </lineage>
</organism>
<protein>
    <submittedName>
        <fullName evidence="2">Disease resistance RPP13-like protein 4</fullName>
    </submittedName>
</protein>
<gene>
    <name evidence="2" type="ORF">G2W53_005276</name>
</gene>
<dbReference type="Gene3D" id="3.40.50.300">
    <property type="entry name" value="P-loop containing nucleotide triphosphate hydrolases"/>
    <property type="match status" value="2"/>
</dbReference>